<protein>
    <recommendedName>
        <fullName evidence="2">DNA-directed RNA polymerase</fullName>
        <ecNumber evidence="2">2.7.7.6</ecNumber>
    </recommendedName>
</protein>
<reference evidence="9" key="1">
    <citation type="journal article" date="2022" name="Front. Microbiol.">
        <title>New perspectives on an old grouping: The genomic and phenotypic variability of Oxalobacter formigenes and the implications for calcium oxalate stone prevention.</title>
        <authorList>
            <person name="Chmiel J.A."/>
            <person name="Carr C."/>
            <person name="Stuivenberg G.A."/>
            <person name="Venema R."/>
            <person name="Chanyi R.M."/>
            <person name="Al K.F."/>
            <person name="Giguere D."/>
            <person name="Say H."/>
            <person name="Akouris P.P."/>
            <person name="Dominguez Romero S.A."/>
            <person name="Kwong A."/>
            <person name="Tai V."/>
            <person name="Koval S.F."/>
            <person name="Razvi H."/>
            <person name="Bjazevic J."/>
            <person name="Burton J.P."/>
        </authorList>
    </citation>
    <scope>NUCLEOTIDE SEQUENCE</scope>
    <source>
        <strain evidence="9">WoOx3</strain>
    </source>
</reference>
<evidence type="ECO:0000313" key="10">
    <source>
        <dbReference type="Proteomes" id="UP001156215"/>
    </source>
</evidence>
<evidence type="ECO:0000313" key="9">
    <source>
        <dbReference type="EMBL" id="WAW09976.1"/>
    </source>
</evidence>
<dbReference type="InterPro" id="IPR046950">
    <property type="entry name" value="DNA-dir_Rpol_C_phage-type"/>
</dbReference>
<dbReference type="GO" id="GO:0003677">
    <property type="term" value="F:DNA binding"/>
    <property type="evidence" value="ECO:0007669"/>
    <property type="project" value="InterPro"/>
</dbReference>
<dbReference type="InterPro" id="IPR043502">
    <property type="entry name" value="DNA/RNA_pol_sf"/>
</dbReference>
<dbReference type="EC" id="2.7.7.6" evidence="2"/>
<dbReference type="Gene3D" id="1.10.1320.10">
    <property type="entry name" value="DNA-directed RNA polymerase, N-terminal domain"/>
    <property type="match status" value="1"/>
</dbReference>
<evidence type="ECO:0000256" key="1">
    <source>
        <dbReference type="ARBA" id="ARBA00009493"/>
    </source>
</evidence>
<sequence>MEELNKAQRDLEEDIVKMGVDRYRAMTTKRAAADLPPGMRLVRRAVEPLADRIQRDKERVLAGTPLKSSTVFYFLDQFEPDMLAYVTARTIISSFHRFPALTSLAKEIGRTLENAVNYDRLKEEHPGIYRVLLKRLAKSPHEGHRHLVFKRYLKNFEIKTVKWGASETTKVGTYLIDCFIEETGFAYLKAMGQGKGSDRPYFVCPEPSVAEWLQEAHGRCELLHPFHMPMIAKPLEWSTPYNGGYYTEALKYPLIKTANKNYLQELEWVEMPMVYKAINALQNTPWKINRPVLRVIEECWQAGMRVGKLPSSNFLETPAKAHDPDKDQEAHKGWRREAAKVHDFNYRTTSKRVIAAQRIAIARKFHDTDRFYFPHSLDTRGRAYPVSSVLTPQGDDVSKALLTFADAKPLGTNGQYWLYMHGANCFGVDKVAFDDRITWVQEHHEHILDSALNPLDGSRFWTEADDPFQFLAFSFVYLGLELHLKAGGRPEEYQSDLPVSLDGSCNGLQNFSAMLLDEVGGKATNLVPSAVPSDLYGEVAKVTNELVKQDAENGILLGMKWEGNVTRQLVKRNTMTVPYAVTLNGMKKQLMKEFSDAADGEASENDWDDASYLAEHNHEAIGRVVVAARRAMEWLRKSAQVAASNGLPVQWVTPAGLQVLQYYKKMKGVRTRMTINGRELKLTLRFETEVLDTRKQSLGIAPNFVHSLDAAHMQRTVCHCADEGVEHFSMIHDSFGTHAGSVDILSYQLRRAFVEQYSGDVLADFKAQLETQLPEKAAKKLPELPPKGNLDLSQVMDSLYFFA</sequence>
<organism evidence="9 10">
    <name type="scientific">Oxalobacter vibrioformis</name>
    <dbReference type="NCBI Taxonomy" id="933080"/>
    <lineage>
        <taxon>Bacteria</taxon>
        <taxon>Pseudomonadati</taxon>
        <taxon>Pseudomonadota</taxon>
        <taxon>Betaproteobacteria</taxon>
        <taxon>Burkholderiales</taxon>
        <taxon>Oxalobacteraceae</taxon>
        <taxon>Oxalobacter</taxon>
    </lineage>
</organism>
<dbReference type="Proteomes" id="UP001156215">
    <property type="component" value="Chromosome"/>
</dbReference>
<dbReference type="InterPro" id="IPR002092">
    <property type="entry name" value="DNA-dir_Rpol_phage-type"/>
</dbReference>
<evidence type="ECO:0000256" key="7">
    <source>
        <dbReference type="ARBA" id="ARBA00048552"/>
    </source>
</evidence>
<keyword evidence="10" id="KW-1185">Reference proteome</keyword>
<dbReference type="KEGG" id="ovb:NB640_12270"/>
<evidence type="ECO:0000256" key="5">
    <source>
        <dbReference type="ARBA" id="ARBA00022695"/>
    </source>
</evidence>
<evidence type="ECO:0000256" key="6">
    <source>
        <dbReference type="ARBA" id="ARBA00023163"/>
    </source>
</evidence>
<evidence type="ECO:0000256" key="4">
    <source>
        <dbReference type="ARBA" id="ARBA00022679"/>
    </source>
</evidence>
<dbReference type="InterPro" id="IPR024075">
    <property type="entry name" value="DNA-dir_RNA_pol_helix_hairp_sf"/>
</dbReference>
<dbReference type="RefSeq" id="WP_269308979.1">
    <property type="nucleotide sequence ID" value="NZ_CP098242.1"/>
</dbReference>
<dbReference type="Gene3D" id="1.10.287.260">
    <property type="match status" value="1"/>
</dbReference>
<dbReference type="SMART" id="SM01311">
    <property type="entry name" value="RPOL_N"/>
    <property type="match status" value="1"/>
</dbReference>
<dbReference type="PANTHER" id="PTHR10102:SF0">
    <property type="entry name" value="DNA-DIRECTED RNA POLYMERASE, MITOCHONDRIAL"/>
    <property type="match status" value="1"/>
</dbReference>
<dbReference type="EMBL" id="CP098242">
    <property type="protein sequence ID" value="WAW09976.1"/>
    <property type="molecule type" value="Genomic_DNA"/>
</dbReference>
<dbReference type="GO" id="GO:0003899">
    <property type="term" value="F:DNA-directed RNA polymerase activity"/>
    <property type="evidence" value="ECO:0007669"/>
    <property type="project" value="UniProtKB-EC"/>
</dbReference>
<proteinExistence type="inferred from homology"/>
<dbReference type="SUPFAM" id="SSF56672">
    <property type="entry name" value="DNA/RNA polymerases"/>
    <property type="match status" value="1"/>
</dbReference>
<dbReference type="Gene3D" id="1.10.287.280">
    <property type="match status" value="1"/>
</dbReference>
<comment type="catalytic activity">
    <reaction evidence="7">
        <text>RNA(n) + a ribonucleoside 5'-triphosphate = RNA(n+1) + diphosphate</text>
        <dbReference type="Rhea" id="RHEA:21248"/>
        <dbReference type="Rhea" id="RHEA-COMP:14527"/>
        <dbReference type="Rhea" id="RHEA-COMP:17342"/>
        <dbReference type="ChEBI" id="CHEBI:33019"/>
        <dbReference type="ChEBI" id="CHEBI:61557"/>
        <dbReference type="ChEBI" id="CHEBI:140395"/>
        <dbReference type="EC" id="2.7.7.6"/>
    </reaction>
</comment>
<comment type="similarity">
    <text evidence="1">Belongs to the phage and mitochondrial RNA polymerase family.</text>
</comment>
<dbReference type="GO" id="GO:0006351">
    <property type="term" value="P:DNA-templated transcription"/>
    <property type="evidence" value="ECO:0007669"/>
    <property type="project" value="InterPro"/>
</dbReference>
<dbReference type="PANTHER" id="PTHR10102">
    <property type="entry name" value="DNA-DIRECTED RNA POLYMERASE, MITOCHONDRIAL"/>
    <property type="match status" value="1"/>
</dbReference>
<keyword evidence="3" id="KW-0240">DNA-directed RNA polymerase</keyword>
<keyword evidence="4" id="KW-0808">Transferase</keyword>
<keyword evidence="5" id="KW-0548">Nucleotidyltransferase</keyword>
<dbReference type="AlphaFoldDB" id="A0A9E9P4D4"/>
<name>A0A9E9P4D4_9BURK</name>
<evidence type="ECO:0000256" key="3">
    <source>
        <dbReference type="ARBA" id="ARBA00022478"/>
    </source>
</evidence>
<dbReference type="GO" id="GO:0000428">
    <property type="term" value="C:DNA-directed RNA polymerase complex"/>
    <property type="evidence" value="ECO:0007669"/>
    <property type="project" value="UniProtKB-KW"/>
</dbReference>
<dbReference type="InterPro" id="IPR029262">
    <property type="entry name" value="RPOL_N"/>
</dbReference>
<dbReference type="PROSITE" id="PS00900">
    <property type="entry name" value="RNA_POL_PHAGE_1"/>
    <property type="match status" value="1"/>
</dbReference>
<gene>
    <name evidence="9" type="ORF">NB640_12270</name>
</gene>
<dbReference type="Gene3D" id="1.10.150.20">
    <property type="entry name" value="5' to 3' exonuclease, C-terminal subdomain"/>
    <property type="match status" value="1"/>
</dbReference>
<evidence type="ECO:0000256" key="2">
    <source>
        <dbReference type="ARBA" id="ARBA00012418"/>
    </source>
</evidence>
<evidence type="ECO:0000259" key="8">
    <source>
        <dbReference type="SMART" id="SM01311"/>
    </source>
</evidence>
<feature type="domain" description="DNA-directed RNA polymerase N-terminal" evidence="8">
    <location>
        <begin position="6"/>
        <end position="283"/>
    </location>
</feature>
<accession>A0A9E9P4D4</accession>
<dbReference type="InterPro" id="IPR037159">
    <property type="entry name" value="RNA_POL_N_sf"/>
</dbReference>
<keyword evidence="6" id="KW-0804">Transcription</keyword>
<dbReference type="Pfam" id="PF14700">
    <property type="entry name" value="RPOL_N"/>
    <property type="match status" value="1"/>
</dbReference>
<dbReference type="Pfam" id="PF00940">
    <property type="entry name" value="RNA_pol"/>
    <property type="match status" value="1"/>
</dbReference>